<reference evidence="2 3" key="1">
    <citation type="submission" date="2007-01" db="EMBL/GenBank/DDBJ databases">
        <title>Annotation of the draft genome assembly of Thermosinus carboxydivorans Nor1.</title>
        <authorList>
            <consortium name="US DOE Joint Genome Institute (JGI-ORNL)"/>
            <person name="Larimer F."/>
            <person name="Land M."/>
            <person name="Hauser L."/>
        </authorList>
    </citation>
    <scope>NUCLEOTIDE SEQUENCE [LARGE SCALE GENOMIC DNA]</scope>
    <source>
        <strain evidence="2 3">Nor1</strain>
    </source>
</reference>
<name>A1HMP1_9FIRM</name>
<evidence type="ECO:0000256" key="1">
    <source>
        <dbReference type="ARBA" id="ARBA00022500"/>
    </source>
</evidence>
<proteinExistence type="predicted"/>
<dbReference type="GO" id="GO:0006935">
    <property type="term" value="P:chemotaxis"/>
    <property type="evidence" value="ECO:0007669"/>
    <property type="project" value="UniProtKB-KW"/>
</dbReference>
<dbReference type="EMBL" id="AAWL01000002">
    <property type="protein sequence ID" value="EAX48737.1"/>
    <property type="molecule type" value="Genomic_DNA"/>
</dbReference>
<organism evidence="2 3">
    <name type="scientific">Thermosinus carboxydivorans Nor1</name>
    <dbReference type="NCBI Taxonomy" id="401526"/>
    <lineage>
        <taxon>Bacteria</taxon>
        <taxon>Bacillati</taxon>
        <taxon>Bacillota</taxon>
        <taxon>Negativicutes</taxon>
        <taxon>Selenomonadales</taxon>
        <taxon>Sporomusaceae</taxon>
        <taxon>Thermosinus</taxon>
    </lineage>
</organism>
<sequence>MSYLAQSKKDIWTACLPKVKQLLGDITGSEITVTACLPQNDTFSSAGLAVITRFTGKASGRIILDMSKETARKLSAVINGQDKGDDEFVVDTIWFYPGSPRETSTEGKACRYQGC</sequence>
<evidence type="ECO:0000313" key="3">
    <source>
        <dbReference type="Proteomes" id="UP000005139"/>
    </source>
</evidence>
<dbReference type="SUPFAM" id="SSF103039">
    <property type="entry name" value="CheC-like"/>
    <property type="match status" value="1"/>
</dbReference>
<reference evidence="2 3" key="2">
    <citation type="submission" date="2007-01" db="EMBL/GenBank/DDBJ databases">
        <title>Sequencing of the draft genome and assembly of Thermosinus carboxydivorans Nor1.</title>
        <authorList>
            <consortium name="US DOE Joint Genome Institute (JGI-PGF)"/>
            <person name="Copeland A."/>
            <person name="Lucas S."/>
            <person name="Lapidus A."/>
            <person name="Barry K."/>
            <person name="Glavina del Rio T."/>
            <person name="Dalin E."/>
            <person name="Tice H."/>
            <person name="Bruce D."/>
            <person name="Pitluck S."/>
            <person name="Richardson P."/>
        </authorList>
    </citation>
    <scope>NUCLEOTIDE SEQUENCE [LARGE SCALE GENOMIC DNA]</scope>
    <source>
        <strain evidence="2 3">Nor1</strain>
    </source>
</reference>
<dbReference type="InterPro" id="IPR028976">
    <property type="entry name" value="CheC-like_sf"/>
</dbReference>
<dbReference type="Gene3D" id="3.40.1550.10">
    <property type="entry name" value="CheC-like"/>
    <property type="match status" value="1"/>
</dbReference>
<keyword evidence="1" id="KW-0145">Chemotaxis</keyword>
<protein>
    <submittedName>
        <fullName evidence="2">Uncharacterized protein</fullName>
    </submittedName>
</protein>
<keyword evidence="3" id="KW-1185">Reference proteome</keyword>
<accession>A1HMP1</accession>
<dbReference type="Proteomes" id="UP000005139">
    <property type="component" value="Unassembled WGS sequence"/>
</dbReference>
<dbReference type="AlphaFoldDB" id="A1HMP1"/>
<comment type="caution">
    <text evidence="2">The sequence shown here is derived from an EMBL/GenBank/DDBJ whole genome shotgun (WGS) entry which is preliminary data.</text>
</comment>
<gene>
    <name evidence="2" type="ORF">TcarDRAFT_2209</name>
</gene>
<evidence type="ECO:0000313" key="2">
    <source>
        <dbReference type="EMBL" id="EAX48737.1"/>
    </source>
</evidence>